<keyword evidence="1" id="KW-1133">Transmembrane helix</keyword>
<organism evidence="3 4">
    <name type="scientific">Stutzerimonas balearica DSM 6083</name>
    <dbReference type="NCBI Taxonomy" id="1123016"/>
    <lineage>
        <taxon>Bacteria</taxon>
        <taxon>Pseudomonadati</taxon>
        <taxon>Pseudomonadota</taxon>
        <taxon>Gammaproteobacteria</taxon>
        <taxon>Pseudomonadales</taxon>
        <taxon>Pseudomonadaceae</taxon>
        <taxon>Stutzerimonas</taxon>
    </lineage>
</organism>
<accession>A0ABY0QZM1</accession>
<proteinExistence type="predicted"/>
<dbReference type="PANTHER" id="PTHR33608:SF3">
    <property type="entry name" value="SLR2013 PROTEIN"/>
    <property type="match status" value="1"/>
</dbReference>
<keyword evidence="4" id="KW-1185">Reference proteome</keyword>
<feature type="domain" description="DUF58" evidence="2">
    <location>
        <begin position="209"/>
        <end position="379"/>
    </location>
</feature>
<keyword evidence="1" id="KW-0472">Membrane</keyword>
<keyword evidence="1" id="KW-0812">Transmembrane</keyword>
<name>A0ABY0QZM1_9GAMM</name>
<evidence type="ECO:0000313" key="4">
    <source>
        <dbReference type="Proteomes" id="UP000182276"/>
    </source>
</evidence>
<evidence type="ECO:0000259" key="2">
    <source>
        <dbReference type="Pfam" id="PF01882"/>
    </source>
</evidence>
<gene>
    <name evidence="3" type="ORF">SAMN05660875_102615</name>
</gene>
<dbReference type="InterPro" id="IPR002881">
    <property type="entry name" value="DUF58"/>
</dbReference>
<sequence length="447" mass="50680">MRQFLNPTRSLLAALGALLPAGIALGALEALERSPGQHWHLLWWGALLALAGVALVDALRLTRLASPRCSRSLPARLALGRWTEVELNLASVEPRALRVEVHDHPPAGLDFAGQPQALTLDAHGAARLRYRIRPEQRGRMRFERCEISLRSPFGLWRSRRLLPRVDEARVYPDFTRLHGADFRGLEEWLARLGVHPQPRRGLGLEFHQLREYRDGDTLRQIDWKATARMHAPITREYQDERDQQVLLMLDCGRRMRSQEDHLSHFDHALNASLLLAYAALRQGDAVGVGTFACETPRFVAPGKGSRQLGILLDSLYDASCSLQPADYLDAVDRVLRHQKRRALVIFISNLRDEDDDQLQPALARLSQRHRVMFASLREEVLEQLRQQPVERYDDALAYCGTVAYTHARQAQLRSLQARRVPIVEARPAELGPALVQRYLAMKRAGAL</sequence>
<reference evidence="3 4" key="1">
    <citation type="submission" date="2016-10" db="EMBL/GenBank/DDBJ databases">
        <authorList>
            <person name="Varghese N."/>
            <person name="Submissions S."/>
        </authorList>
    </citation>
    <scope>NUCLEOTIDE SEQUENCE [LARGE SCALE GENOMIC DNA]</scope>
    <source>
        <strain evidence="3 4">DSM 6083</strain>
    </source>
</reference>
<dbReference type="Proteomes" id="UP000182276">
    <property type="component" value="Unassembled WGS sequence"/>
</dbReference>
<feature type="transmembrane region" description="Helical" evidence="1">
    <location>
        <begin position="42"/>
        <end position="61"/>
    </location>
</feature>
<dbReference type="EMBL" id="FNHO01000002">
    <property type="protein sequence ID" value="SDM16441.1"/>
    <property type="molecule type" value="Genomic_DNA"/>
</dbReference>
<comment type="caution">
    <text evidence="3">The sequence shown here is derived from an EMBL/GenBank/DDBJ whole genome shotgun (WGS) entry which is preliminary data.</text>
</comment>
<evidence type="ECO:0000313" key="3">
    <source>
        <dbReference type="EMBL" id="SDM16441.1"/>
    </source>
</evidence>
<dbReference type="PANTHER" id="PTHR33608">
    <property type="entry name" value="BLL2464 PROTEIN"/>
    <property type="match status" value="1"/>
</dbReference>
<dbReference type="Pfam" id="PF01882">
    <property type="entry name" value="DUF58"/>
    <property type="match status" value="1"/>
</dbReference>
<evidence type="ECO:0000256" key="1">
    <source>
        <dbReference type="SAM" id="Phobius"/>
    </source>
</evidence>
<protein>
    <submittedName>
        <fullName evidence="3">Uncharacterized conserved protein, DUF58 family, contains vWF domain</fullName>
    </submittedName>
</protein>